<dbReference type="PROSITE" id="PS51007">
    <property type="entry name" value="CYTC"/>
    <property type="match status" value="1"/>
</dbReference>
<sequence>MIRSVLAAAALVMVATAGQAADGDPAAGEKLARSACAMCHKLPDGSGAPVGPAFANIAAERAPISAQAISEVLDQPQHAPARSQVDLPADAEDLAAYLNGLR</sequence>
<evidence type="ECO:0000259" key="6">
    <source>
        <dbReference type="PROSITE" id="PS51007"/>
    </source>
</evidence>
<name>A0ABS1DIX0_9PROT</name>
<dbReference type="EMBL" id="NRRL01000065">
    <property type="protein sequence ID" value="MBK1669877.1"/>
    <property type="molecule type" value="Genomic_DNA"/>
</dbReference>
<keyword evidence="3 4" id="KW-0408">Iron</keyword>
<feature type="signal peptide" evidence="5">
    <location>
        <begin position="1"/>
        <end position="20"/>
    </location>
</feature>
<gene>
    <name evidence="7" type="ORF">CKO28_17715</name>
</gene>
<dbReference type="Proteomes" id="UP001296873">
    <property type="component" value="Unassembled WGS sequence"/>
</dbReference>
<evidence type="ECO:0000256" key="1">
    <source>
        <dbReference type="ARBA" id="ARBA00022617"/>
    </source>
</evidence>
<proteinExistence type="predicted"/>
<keyword evidence="1 4" id="KW-0349">Heme</keyword>
<keyword evidence="2 4" id="KW-0479">Metal-binding</keyword>
<dbReference type="InterPro" id="IPR036909">
    <property type="entry name" value="Cyt_c-like_dom_sf"/>
</dbReference>
<evidence type="ECO:0000256" key="5">
    <source>
        <dbReference type="SAM" id="SignalP"/>
    </source>
</evidence>
<evidence type="ECO:0000313" key="8">
    <source>
        <dbReference type="Proteomes" id="UP001296873"/>
    </source>
</evidence>
<dbReference type="Pfam" id="PF00034">
    <property type="entry name" value="Cytochrom_C"/>
    <property type="match status" value="1"/>
</dbReference>
<accession>A0ABS1DIX0</accession>
<dbReference type="RefSeq" id="WP_200342222.1">
    <property type="nucleotide sequence ID" value="NZ_NRRL01000065.1"/>
</dbReference>
<reference evidence="7 8" key="1">
    <citation type="journal article" date="2020" name="Microorganisms">
        <title>Osmotic Adaptation and Compatible Solute Biosynthesis of Phototrophic Bacteria as Revealed from Genome Analyses.</title>
        <authorList>
            <person name="Imhoff J.F."/>
            <person name="Rahn T."/>
            <person name="Kunzel S."/>
            <person name="Keller A."/>
            <person name="Neulinger S.C."/>
        </authorList>
    </citation>
    <scope>NUCLEOTIDE SEQUENCE [LARGE SCALE GENOMIC DNA]</scope>
    <source>
        <strain evidence="7 8">DSM 9895</strain>
    </source>
</reference>
<comment type="caution">
    <text evidence="7">The sequence shown here is derived from an EMBL/GenBank/DDBJ whole genome shotgun (WGS) entry which is preliminary data.</text>
</comment>
<keyword evidence="8" id="KW-1185">Reference proteome</keyword>
<evidence type="ECO:0000256" key="2">
    <source>
        <dbReference type="ARBA" id="ARBA00022723"/>
    </source>
</evidence>
<dbReference type="Gene3D" id="1.10.760.10">
    <property type="entry name" value="Cytochrome c-like domain"/>
    <property type="match status" value="1"/>
</dbReference>
<evidence type="ECO:0000256" key="4">
    <source>
        <dbReference type="PROSITE-ProRule" id="PRU00433"/>
    </source>
</evidence>
<dbReference type="InterPro" id="IPR009056">
    <property type="entry name" value="Cyt_c-like_dom"/>
</dbReference>
<organism evidence="7 8">
    <name type="scientific">Rhodovibrio sodomensis</name>
    <dbReference type="NCBI Taxonomy" id="1088"/>
    <lineage>
        <taxon>Bacteria</taxon>
        <taxon>Pseudomonadati</taxon>
        <taxon>Pseudomonadota</taxon>
        <taxon>Alphaproteobacteria</taxon>
        <taxon>Rhodospirillales</taxon>
        <taxon>Rhodovibrionaceae</taxon>
        <taxon>Rhodovibrio</taxon>
    </lineage>
</organism>
<feature type="domain" description="Cytochrome c" evidence="6">
    <location>
        <begin position="23"/>
        <end position="102"/>
    </location>
</feature>
<evidence type="ECO:0000313" key="7">
    <source>
        <dbReference type="EMBL" id="MBK1669877.1"/>
    </source>
</evidence>
<keyword evidence="5" id="KW-0732">Signal</keyword>
<evidence type="ECO:0000256" key="3">
    <source>
        <dbReference type="ARBA" id="ARBA00023004"/>
    </source>
</evidence>
<protein>
    <recommendedName>
        <fullName evidence="6">Cytochrome c domain-containing protein</fullName>
    </recommendedName>
</protein>
<dbReference type="SUPFAM" id="SSF46626">
    <property type="entry name" value="Cytochrome c"/>
    <property type="match status" value="1"/>
</dbReference>
<feature type="chain" id="PRO_5046698668" description="Cytochrome c domain-containing protein" evidence="5">
    <location>
        <begin position="21"/>
        <end position="102"/>
    </location>
</feature>